<sequence length="275" mass="32889">MFIITISKGHKKINKEIKNREYIKNLFGEKVTTMMRENPVNDTTVLFGMALLKAGTEQPLNNRRQKKLINGIKKFFDDIKYLRDLRSINQSNTDKNKILKWMEKDSRNRLKHIELIFINKLPLINDNNYSVRNEAINYLIDEDFQKNVTSFFDRSIIKNPRFVDYWDNGDNKRQAEKIYKSFLYVLEDMLNIYAVSAIAFGTKYEELFFENKFTEAENNRLKFISNLKIYSGELIYFMNYVNDVIERLDDMIRTDTEDKLYSTVDRSFKKNNFDK</sequence>
<comment type="caution">
    <text evidence="1">The sequence shown here is derived from an EMBL/GenBank/DDBJ whole genome shotgun (WGS) entry which is preliminary data.</text>
</comment>
<evidence type="ECO:0000313" key="2">
    <source>
        <dbReference type="Proteomes" id="UP000639338"/>
    </source>
</evidence>
<name>A0A834Y367_APHGI</name>
<dbReference type="AlphaFoldDB" id="A0A834Y367"/>
<organism evidence="1 2">
    <name type="scientific">Aphidius gifuensis</name>
    <name type="common">Parasitoid wasp</name>
    <dbReference type="NCBI Taxonomy" id="684658"/>
    <lineage>
        <taxon>Eukaryota</taxon>
        <taxon>Metazoa</taxon>
        <taxon>Ecdysozoa</taxon>
        <taxon>Arthropoda</taxon>
        <taxon>Hexapoda</taxon>
        <taxon>Insecta</taxon>
        <taxon>Pterygota</taxon>
        <taxon>Neoptera</taxon>
        <taxon>Endopterygota</taxon>
        <taxon>Hymenoptera</taxon>
        <taxon>Apocrita</taxon>
        <taxon>Ichneumonoidea</taxon>
        <taxon>Braconidae</taxon>
        <taxon>Aphidiinae</taxon>
        <taxon>Aphidius</taxon>
    </lineage>
</organism>
<gene>
    <name evidence="1" type="ORF">HCN44_002404</name>
</gene>
<evidence type="ECO:0000313" key="1">
    <source>
        <dbReference type="EMBL" id="KAF7996758.1"/>
    </source>
</evidence>
<proteinExistence type="predicted"/>
<dbReference type="EMBL" id="JACMRX010000001">
    <property type="protein sequence ID" value="KAF7996758.1"/>
    <property type="molecule type" value="Genomic_DNA"/>
</dbReference>
<protein>
    <submittedName>
        <fullName evidence="1">Uncharacterized protein</fullName>
    </submittedName>
</protein>
<dbReference type="Proteomes" id="UP000639338">
    <property type="component" value="Unassembled WGS sequence"/>
</dbReference>
<reference evidence="1 2" key="1">
    <citation type="submission" date="2020-08" db="EMBL/GenBank/DDBJ databases">
        <title>Aphidius gifuensis genome sequencing and assembly.</title>
        <authorList>
            <person name="Du Z."/>
        </authorList>
    </citation>
    <scope>NUCLEOTIDE SEQUENCE [LARGE SCALE GENOMIC DNA]</scope>
    <source>
        <strain evidence="1">YNYX2018</strain>
        <tissue evidence="1">Adults</tissue>
    </source>
</reference>
<accession>A0A834Y367</accession>
<keyword evidence="2" id="KW-1185">Reference proteome</keyword>